<feature type="region of interest" description="Disordered" evidence="13">
    <location>
        <begin position="794"/>
        <end position="823"/>
    </location>
</feature>
<keyword evidence="6" id="KW-0498">Mitosis</keyword>
<organism evidence="14 15">
    <name type="scientific">Diploscapter pachys</name>
    <dbReference type="NCBI Taxonomy" id="2018661"/>
    <lineage>
        <taxon>Eukaryota</taxon>
        <taxon>Metazoa</taxon>
        <taxon>Ecdysozoa</taxon>
        <taxon>Nematoda</taxon>
        <taxon>Chromadorea</taxon>
        <taxon>Rhabditida</taxon>
        <taxon>Rhabditina</taxon>
        <taxon>Rhabditomorpha</taxon>
        <taxon>Rhabditoidea</taxon>
        <taxon>Rhabditidae</taxon>
        <taxon>Diploscapter</taxon>
    </lineage>
</organism>
<evidence type="ECO:0000313" key="15">
    <source>
        <dbReference type="Proteomes" id="UP000218231"/>
    </source>
</evidence>
<gene>
    <name evidence="14" type="ORF">WR25_07263</name>
</gene>
<feature type="region of interest" description="Disordered" evidence="13">
    <location>
        <begin position="725"/>
        <end position="750"/>
    </location>
</feature>
<keyword evidence="7" id="KW-0539">Nucleus</keyword>
<name>A0A2A2L834_9BILA</name>
<proteinExistence type="inferred from homology"/>
<dbReference type="GO" id="GO:0051301">
    <property type="term" value="P:cell division"/>
    <property type="evidence" value="ECO:0007669"/>
    <property type="project" value="UniProtKB-KW"/>
</dbReference>
<evidence type="ECO:0000256" key="2">
    <source>
        <dbReference type="ARBA" id="ARBA00004556"/>
    </source>
</evidence>
<comment type="similarity">
    <text evidence="11">Belongs to the Integrator subunit 13 family.</text>
</comment>
<evidence type="ECO:0000256" key="4">
    <source>
        <dbReference type="ARBA" id="ARBA00022490"/>
    </source>
</evidence>
<evidence type="ECO:0000256" key="7">
    <source>
        <dbReference type="ARBA" id="ARBA00023242"/>
    </source>
</evidence>
<comment type="subcellular location">
    <subcellularLocation>
        <location evidence="2">Cytoplasm</location>
        <location evidence="2">Perinuclear region</location>
    </subcellularLocation>
    <subcellularLocation>
        <location evidence="1">Nucleus</location>
    </subcellularLocation>
</comment>
<evidence type="ECO:0000256" key="5">
    <source>
        <dbReference type="ARBA" id="ARBA00022618"/>
    </source>
</evidence>
<dbReference type="PANTHER" id="PTHR12955:SF1">
    <property type="entry name" value="INTEGRATOR COMPLEX SUBUNIT 13"/>
    <property type="match status" value="1"/>
</dbReference>
<dbReference type="GO" id="GO:0048471">
    <property type="term" value="C:perinuclear region of cytoplasm"/>
    <property type="evidence" value="ECO:0007669"/>
    <property type="project" value="UniProtKB-SubCell"/>
</dbReference>
<comment type="subunit">
    <text evidence="12">Belongs to the multiprotein complex Integrator, at least composed of IntS1, IntS2, IntS3, IntS4, omd/IntS5, IntS6, defl/IntS7, IntS8, IntS9, IntS10, IntS11, IntS12, asun/IntS13, IntS14 and IntS15. The core complex associates with protein phosphatase 2A subunits mts/PP2A and Pp2A-29B, to form the Integrator-PP2A (INTAC) complex.</text>
</comment>
<evidence type="ECO:0000256" key="12">
    <source>
        <dbReference type="ARBA" id="ARBA00065185"/>
    </source>
</evidence>
<evidence type="ECO:0000256" key="11">
    <source>
        <dbReference type="ARBA" id="ARBA00061603"/>
    </source>
</evidence>
<dbReference type="PANTHER" id="PTHR12955">
    <property type="entry name" value="SARCOMA ANTIGEN NY-SAR-95-RELATED"/>
    <property type="match status" value="1"/>
</dbReference>
<dbReference type="EMBL" id="LIAE01007070">
    <property type="protein sequence ID" value="PAV82314.1"/>
    <property type="molecule type" value="Genomic_DNA"/>
</dbReference>
<evidence type="ECO:0000256" key="1">
    <source>
        <dbReference type="ARBA" id="ARBA00004123"/>
    </source>
</evidence>
<feature type="region of interest" description="Disordered" evidence="13">
    <location>
        <begin position="138"/>
        <end position="231"/>
    </location>
</feature>
<feature type="compositionally biased region" description="Basic and acidic residues" evidence="13">
    <location>
        <begin position="205"/>
        <end position="214"/>
    </location>
</feature>
<evidence type="ECO:0000256" key="9">
    <source>
        <dbReference type="ARBA" id="ARBA00030658"/>
    </source>
</evidence>
<feature type="compositionally biased region" description="Basic and acidic residues" evidence="13">
    <location>
        <begin position="811"/>
        <end position="823"/>
    </location>
</feature>
<protein>
    <recommendedName>
        <fullName evidence="3">Protein asunder</fullName>
    </recommendedName>
    <alternativeName>
        <fullName evidence="10">Cell cycle regulator Mat89Bb</fullName>
    </alternativeName>
    <alternativeName>
        <fullName evidence="9">Set apart in position or space protein</fullName>
    </alternativeName>
</protein>
<evidence type="ECO:0000256" key="8">
    <source>
        <dbReference type="ARBA" id="ARBA00023306"/>
    </source>
</evidence>
<dbReference type="OrthoDB" id="5844105at2759"/>
<dbReference type="AlphaFoldDB" id="A0A2A2L834"/>
<dbReference type="Proteomes" id="UP000218231">
    <property type="component" value="Unassembled WGS sequence"/>
</dbReference>
<dbReference type="InterPro" id="IPR019355">
    <property type="entry name" value="Cell_cycle_regulator_Mat89Bb"/>
</dbReference>
<comment type="caution">
    <text evidence="14">The sequence shown here is derived from an EMBL/GenBank/DDBJ whole genome shotgun (WGS) entry which is preliminary data.</text>
</comment>
<dbReference type="GO" id="GO:0051642">
    <property type="term" value="P:centrosome localization"/>
    <property type="evidence" value="ECO:0007669"/>
    <property type="project" value="TreeGrafter"/>
</dbReference>
<evidence type="ECO:0000256" key="10">
    <source>
        <dbReference type="ARBA" id="ARBA00032585"/>
    </source>
</evidence>
<keyword evidence="15" id="KW-1185">Reference proteome</keyword>
<sequence>MDINDASHKVLVVLDHGPRFSRNSHSKVTMTLKNGPTTDLRDVAEVEKSMWTWSVEAAVELHRIISDVFPDNDKLLRFVMADCVGRQLQSNWGGDLIDYDELCSSLVTAGPASTGDIDEVTIRSGITLAIEALSELTGRQQQMKRSLEMEKTKKRKREVAGEDGELSGSDRSEDEDEQMSDEEEDGQDVQQMGRVEEDDEEAETDEGKEGRKTEAGSAGKTGQEDDSDDDSNEFNIRKLIAKPVSKSLVNTGAIVVFSSFFSDDEVKELEEFVSETIENRNRNISRLNADSFAEISKVKLFIMNTFPSNSKSCITTKELTQISPSLFSSVMSAACGELLIRTTHPLTIRLYDLVSTTVSGIPMKEEAQPAQSVNYDVELLHPRDVHAMLESLGLLSDKFLLSKVSDLPDSSYSTVRLSWATPSPKNKWNLFPRVFLSVPLTTTSVTSRPSACLTSFLLSGRNVMLEVKPKENMPVLEPNVGQKLISHTLIAHEGRIHIHSIYLGKINTFDNKTLRNKYLIPVDKRVRAHECRVLMKECALFLDSGDNESEQANGKEMKVVKSRGVNELEQEPCESAISQANNLLRYWPIHKDSTLIRFEGSKYESMFNLLRQAELSTADVDKCKQGISQISALRDSKDSLYPPDISCTKLKQPSTREDQYSVLIREIRDHMLNYVEHSDRHFEVFNLFVQVMGLERSTNIVLNDPQASSKPNMDVKIGKKFAHMNKKADPRLARERKGSPPLKRAAKGNDWKPGEKINLYSMLCEQENKKGRDKWVEFAGRVNATSSQAILYPNLNTDQSAHHSHNAHSSHSNEPRPSSRMET</sequence>
<dbReference type="GO" id="GO:0007346">
    <property type="term" value="P:regulation of mitotic cell cycle"/>
    <property type="evidence" value="ECO:0007669"/>
    <property type="project" value="TreeGrafter"/>
</dbReference>
<keyword evidence="8" id="KW-0131">Cell cycle</keyword>
<reference evidence="14 15" key="1">
    <citation type="journal article" date="2017" name="Curr. Biol.">
        <title>Genome architecture and evolution of a unichromosomal asexual nematode.</title>
        <authorList>
            <person name="Fradin H."/>
            <person name="Zegar C."/>
            <person name="Gutwein M."/>
            <person name="Lucas J."/>
            <person name="Kovtun M."/>
            <person name="Corcoran D."/>
            <person name="Baugh L.R."/>
            <person name="Kiontke K."/>
            <person name="Gunsalus K."/>
            <person name="Fitch D.H."/>
            <person name="Piano F."/>
        </authorList>
    </citation>
    <scope>NUCLEOTIDE SEQUENCE [LARGE SCALE GENOMIC DNA]</scope>
    <source>
        <strain evidence="14">PF1309</strain>
    </source>
</reference>
<evidence type="ECO:0000256" key="13">
    <source>
        <dbReference type="SAM" id="MobiDB-lite"/>
    </source>
</evidence>
<dbReference type="GO" id="GO:0032039">
    <property type="term" value="C:integrator complex"/>
    <property type="evidence" value="ECO:0007669"/>
    <property type="project" value="TreeGrafter"/>
</dbReference>
<evidence type="ECO:0000313" key="14">
    <source>
        <dbReference type="EMBL" id="PAV82314.1"/>
    </source>
</evidence>
<accession>A0A2A2L834</accession>
<dbReference type="Pfam" id="PF10221">
    <property type="entry name" value="Mat89Bb"/>
    <property type="match status" value="1"/>
</dbReference>
<keyword evidence="5" id="KW-0132">Cell division</keyword>
<feature type="compositionally biased region" description="Acidic residues" evidence="13">
    <location>
        <begin position="172"/>
        <end position="187"/>
    </location>
</feature>
<evidence type="ECO:0000256" key="3">
    <source>
        <dbReference type="ARBA" id="ARBA00020501"/>
    </source>
</evidence>
<feature type="compositionally biased region" description="Basic and acidic residues" evidence="13">
    <location>
        <begin position="726"/>
        <end position="738"/>
    </location>
</feature>
<keyword evidence="4" id="KW-0963">Cytoplasm</keyword>
<evidence type="ECO:0000256" key="6">
    <source>
        <dbReference type="ARBA" id="ARBA00022776"/>
    </source>
</evidence>
<dbReference type="STRING" id="2018661.A0A2A2L834"/>